<evidence type="ECO:0000313" key="1">
    <source>
        <dbReference type="EnsemblMetazoa" id="CLYHEMP009152.1"/>
    </source>
</evidence>
<keyword evidence="2" id="KW-1185">Reference proteome</keyword>
<dbReference type="Proteomes" id="UP000594262">
    <property type="component" value="Unplaced"/>
</dbReference>
<accession>A0A7M5V3H0</accession>
<proteinExistence type="predicted"/>
<dbReference type="AlphaFoldDB" id="A0A7M5V3H0"/>
<reference evidence="1" key="1">
    <citation type="submission" date="2021-01" db="UniProtKB">
        <authorList>
            <consortium name="EnsemblMetazoa"/>
        </authorList>
    </citation>
    <scope>IDENTIFICATION</scope>
</reference>
<sequence>GELFKCMKKKITIKLPIHNFWQSTIFENMLMLSYLYILWCANLVLSCEDYTPYILKSFGNSNLIDSEEIKGPRSITECVLRCQRKTKEAFYTNDNKCFCHNGVVETQGDASGISTGRIPLNEHKEATIQYSRFKLSFKLEFWAEDNNQNYEAYGHIHVKVGEEDTNNKITLWKVNKKEYLSIQDETTYIVDGFVEFSELQDFDQVGHITVNGRVMETDGNTVDDTIGSPTNDLFQAKDILGKDIMTVYDGEDGAYLKITLKLTKL</sequence>
<dbReference type="EnsemblMetazoa" id="CLYHEMT009152.1">
    <property type="protein sequence ID" value="CLYHEMP009152.1"/>
    <property type="gene ID" value="CLYHEMG009152"/>
</dbReference>
<name>A0A7M5V3H0_9CNID</name>
<evidence type="ECO:0000313" key="2">
    <source>
        <dbReference type="Proteomes" id="UP000594262"/>
    </source>
</evidence>
<organism evidence="1 2">
    <name type="scientific">Clytia hemisphaerica</name>
    <dbReference type="NCBI Taxonomy" id="252671"/>
    <lineage>
        <taxon>Eukaryota</taxon>
        <taxon>Metazoa</taxon>
        <taxon>Cnidaria</taxon>
        <taxon>Hydrozoa</taxon>
        <taxon>Hydroidolina</taxon>
        <taxon>Leptothecata</taxon>
        <taxon>Obeliida</taxon>
        <taxon>Clytiidae</taxon>
        <taxon>Clytia</taxon>
    </lineage>
</organism>
<protein>
    <submittedName>
        <fullName evidence="1">Uncharacterized protein</fullName>
    </submittedName>
</protein>